<evidence type="ECO:0000313" key="2">
    <source>
        <dbReference type="EMBL" id="KAH9497857.1"/>
    </source>
</evidence>
<feature type="transmembrane region" description="Helical" evidence="1">
    <location>
        <begin position="1318"/>
        <end position="1334"/>
    </location>
</feature>
<feature type="transmembrane region" description="Helical" evidence="1">
    <location>
        <begin position="1706"/>
        <end position="1725"/>
    </location>
</feature>
<evidence type="ECO:0000256" key="1">
    <source>
        <dbReference type="SAM" id="Phobius"/>
    </source>
</evidence>
<feature type="transmembrane region" description="Helical" evidence="1">
    <location>
        <begin position="514"/>
        <end position="534"/>
    </location>
</feature>
<feature type="transmembrane region" description="Helical" evidence="1">
    <location>
        <begin position="66"/>
        <end position="86"/>
    </location>
</feature>
<protein>
    <submittedName>
        <fullName evidence="2">Uncharacterized protein</fullName>
    </submittedName>
</protein>
<feature type="transmembrane region" description="Helical" evidence="1">
    <location>
        <begin position="1618"/>
        <end position="1641"/>
    </location>
</feature>
<feature type="transmembrane region" description="Helical" evidence="1">
    <location>
        <begin position="785"/>
        <end position="808"/>
    </location>
</feature>
<feature type="transmembrane region" description="Helical" evidence="1">
    <location>
        <begin position="1131"/>
        <end position="1158"/>
    </location>
</feature>
<dbReference type="EMBL" id="ASGP02000007">
    <property type="protein sequence ID" value="KAH9497857.1"/>
    <property type="molecule type" value="Genomic_DNA"/>
</dbReference>
<feature type="transmembrane region" description="Helical" evidence="1">
    <location>
        <begin position="1090"/>
        <end position="1111"/>
    </location>
</feature>
<feature type="transmembrane region" description="Helical" evidence="1">
    <location>
        <begin position="1223"/>
        <end position="1243"/>
    </location>
</feature>
<feature type="transmembrane region" description="Helical" evidence="1">
    <location>
        <begin position="820"/>
        <end position="838"/>
    </location>
</feature>
<name>A0A922HNA8_DERFA</name>
<feature type="transmembrane region" description="Helical" evidence="1">
    <location>
        <begin position="1589"/>
        <end position="1612"/>
    </location>
</feature>
<feature type="transmembrane region" description="Helical" evidence="1">
    <location>
        <begin position="205"/>
        <end position="227"/>
    </location>
</feature>
<dbReference type="Proteomes" id="UP000790347">
    <property type="component" value="Unassembled WGS sequence"/>
</dbReference>
<feature type="transmembrane region" description="Helical" evidence="1">
    <location>
        <begin position="975"/>
        <end position="995"/>
    </location>
</feature>
<feature type="transmembrane region" description="Helical" evidence="1">
    <location>
        <begin position="895"/>
        <end position="915"/>
    </location>
</feature>
<organism evidence="2 3">
    <name type="scientific">Dermatophagoides farinae</name>
    <name type="common">American house dust mite</name>
    <dbReference type="NCBI Taxonomy" id="6954"/>
    <lineage>
        <taxon>Eukaryota</taxon>
        <taxon>Metazoa</taxon>
        <taxon>Ecdysozoa</taxon>
        <taxon>Arthropoda</taxon>
        <taxon>Chelicerata</taxon>
        <taxon>Arachnida</taxon>
        <taxon>Acari</taxon>
        <taxon>Acariformes</taxon>
        <taxon>Sarcoptiformes</taxon>
        <taxon>Astigmata</taxon>
        <taxon>Psoroptidia</taxon>
        <taxon>Analgoidea</taxon>
        <taxon>Pyroglyphidae</taxon>
        <taxon>Dermatophagoidinae</taxon>
        <taxon>Dermatophagoides</taxon>
    </lineage>
</organism>
<feature type="transmembrane region" description="Helical" evidence="1">
    <location>
        <begin position="927"/>
        <end position="948"/>
    </location>
</feature>
<feature type="transmembrane region" description="Helical" evidence="1">
    <location>
        <begin position="438"/>
        <end position="457"/>
    </location>
</feature>
<gene>
    <name evidence="2" type="ORF">DERF_013812</name>
</gene>
<accession>A0A922HNA8</accession>
<feature type="transmembrane region" description="Helical" evidence="1">
    <location>
        <begin position="1461"/>
        <end position="1482"/>
    </location>
</feature>
<reference evidence="2" key="1">
    <citation type="submission" date="2013-05" db="EMBL/GenBank/DDBJ databases">
        <authorList>
            <person name="Yim A.K.Y."/>
            <person name="Chan T.F."/>
            <person name="Ji K.M."/>
            <person name="Liu X.Y."/>
            <person name="Zhou J.W."/>
            <person name="Li R.Q."/>
            <person name="Yang K.Y."/>
            <person name="Li J."/>
            <person name="Li M."/>
            <person name="Law P.T.W."/>
            <person name="Wu Y.L."/>
            <person name="Cai Z.L."/>
            <person name="Qin H."/>
            <person name="Bao Y."/>
            <person name="Leung R.K.K."/>
            <person name="Ng P.K.S."/>
            <person name="Zou J."/>
            <person name="Zhong X.J."/>
            <person name="Ran P.X."/>
            <person name="Zhong N.S."/>
            <person name="Liu Z.G."/>
            <person name="Tsui S.K.W."/>
        </authorList>
    </citation>
    <scope>NUCLEOTIDE SEQUENCE</scope>
    <source>
        <strain evidence="2">Derf</strain>
        <tissue evidence="2">Whole organism</tissue>
    </source>
</reference>
<keyword evidence="1" id="KW-0472">Membrane</keyword>
<reference evidence="2" key="2">
    <citation type="journal article" date="2022" name="Res Sq">
        <title>Comparative Genomics Reveals Insights into the Divergent Evolution of Astigmatic Mites and Household Pest Adaptations.</title>
        <authorList>
            <person name="Xiong Q."/>
            <person name="Wan A.T.-Y."/>
            <person name="Liu X.-Y."/>
            <person name="Fung C.S.-H."/>
            <person name="Xiao X."/>
            <person name="Malainual N."/>
            <person name="Hou J."/>
            <person name="Wang L."/>
            <person name="Wang M."/>
            <person name="Yang K."/>
            <person name="Cui Y."/>
            <person name="Leung E."/>
            <person name="Nong W."/>
            <person name="Shin S.-K."/>
            <person name="Au S."/>
            <person name="Jeong K.Y."/>
            <person name="Chew F.T."/>
            <person name="Hui J."/>
            <person name="Leung T.F."/>
            <person name="Tungtrongchitr A."/>
            <person name="Zhong N."/>
            <person name="Liu Z."/>
            <person name="Tsui S."/>
        </authorList>
    </citation>
    <scope>NUCLEOTIDE SEQUENCE</scope>
    <source>
        <strain evidence="2">Derf</strain>
        <tissue evidence="2">Whole organism</tissue>
    </source>
</reference>
<feature type="transmembrane region" description="Helical" evidence="1">
    <location>
        <begin position="1494"/>
        <end position="1516"/>
    </location>
</feature>
<proteinExistence type="predicted"/>
<feature type="transmembrane region" description="Helical" evidence="1">
    <location>
        <begin position="1249"/>
        <end position="1274"/>
    </location>
</feature>
<feature type="transmembrane region" description="Helical" evidence="1">
    <location>
        <begin position="181"/>
        <end position="199"/>
    </location>
</feature>
<keyword evidence="3" id="KW-1185">Reference proteome</keyword>
<comment type="caution">
    <text evidence="2">The sequence shown here is derived from an EMBL/GenBank/DDBJ whole genome shotgun (WGS) entry which is preliminary data.</text>
</comment>
<feature type="transmembrane region" description="Helical" evidence="1">
    <location>
        <begin position="21"/>
        <end position="39"/>
    </location>
</feature>
<keyword evidence="1" id="KW-0812">Transmembrane</keyword>
<keyword evidence="1" id="KW-1133">Transmembrane helix</keyword>
<feature type="transmembrane region" description="Helical" evidence="1">
    <location>
        <begin position="663"/>
        <end position="685"/>
    </location>
</feature>
<feature type="transmembrane region" description="Helical" evidence="1">
    <location>
        <begin position="248"/>
        <end position="274"/>
    </location>
</feature>
<feature type="transmembrane region" description="Helical" evidence="1">
    <location>
        <begin position="363"/>
        <end position="384"/>
    </location>
</feature>
<sequence>MKHIVDEYGTIEYRRLHYADLILYLYWLIRALFVLLMFLNPETFPLYRYDYVSLYFWDHRRILNKFFVIIVLLLIMIGLLCIKTFYFPKQQNEFRFQVIYDCIVHNTDQYYKSLDSDDNVAIKISRRLNNYQQQFARDHRLLSQITPIAKRVVSFKVWRDSWLEMDRVDKILFEKINKMKLFPYATFKGRSYIVLFILFVDRVNYIGHLLYIFIISIAAPIVVYQLFSYELVQNSLVMKIGLIIETTIFIYNAFLLIQSAMLLACSIMSTYQAFQSGLSYLNQMFVSILDKSRHHNGKPINRKDVLNLGFIYRQHNILSYYILHDDKNTWSQSLYYYALISIPINITLLCELIVEDIPAQTEFVFIVIAVIHAITGVIPFMALAHVSRSFHKIRDHILPMQLQLKRNYLRTKLKYDDLYERLMHGKKIAFTFGYLGDLTYRGLFEASLGYFVAFFLMMARYRLLHNVEVIFYLYWLIRISIIGLMYLDSDQFPLYEYDYASAFVWKHRKICNKFFIIIAILLIMTVLLGIRTFYFHHVDTISFQIPYDCIVYNTDQYYKSQDTDENIAKKLSQRFENYQQQFARNHRLLSQIIPIANRVVSFKVWRDSWLEMDRVDRNLFENQNKMHLFPYASFKGRTYILRFVMIADALSYFSHIIGASINLYVFLSAMIFMYGFYLWFPELYYYEMVQNSWLLKLSLIIEAILFVHNSFVSIQCAMLLSWTMLSSYQAFHSGLIDLNRNFISILNDCRYNGKSIAVNDIKKLFFIYRQHNRLAYYVIFPDQDAWSQALCYYALVSIPVNVTLMCIIIVEDLPGQLESVYILITLIHAITGLIPFLTTAQVSSAFHKIKDYIPAMQLQLNRSTHLRMKLKYDDLYERLMHGKKIAFTFGYLGDLTYRGLFEAFLGYFVAFFLIIENGTIRYRLLHSVDFSLYIYWLIRALFISLIFIDPEKFPLYRYDYASLYFWNHRNILNKFFMIIGILLVLIGLLGIRTFFFNHVDTLSFQIFYDCIVYNMDQYYKSRDTDENIAMKLSQRFEDYQQQFARNHRLLSIIIPRLFNHWFRIRVWIDSWLQLDRVDRNFFENRNKMRLFPNANLLVIIVGGIVIIPQFLKFELVKNSPIMKFIIMIEVILFTHNTILLLQCSMLLSGTIMATYYVYHNELIHLNQNFIMISKKNSQHCCHGDRKKSITMNDLKNLGSIYRQHNILSYYQLYTDKDAWSKALYYYALVSIPINVTTVCELILEDMPTQTQLVFIVITIIHAFTGLIPFIKLAIVSSDSHRIKNHIPAIQLQLKYRHYLRMKLKYDDLYERLMFGRKIAFTFGHLGIITFRGLFEAFLAYFVAFFLIMALLGLLGIRTFYFANIDTLTFPLLYDCIVYNTDQYHNNQDTEENIRKKYQTRLIRYRKRFRLNHRHDHHHSVLTKWLKNYLFEKLLAIRLWIQSWLEMDRMDHRKFQQNPMKLFPLVTLRTRILIGYPIGWLIISMEVFSYDIVRTSFIMTFALIIESITLFIMILILMQGALLLSSTAAIPYQMSLDTLANYNETLNRINRSRIMIDRKQLQKLWFVYRQHIQMTYYVIYADKDVWSHALYYYSLFSIPMNAMIICEILFEYLPSLTRILFIAIAIVHAATGSIPFLMLANVTVNVHAIKKSIPSIQLKLSMNQSGKQRQRNLRLKIKLDDLYERLTMGKKLSYTFGSLGDVTFRGLFEALLVYVGVFFMITGFYLKL</sequence>
<evidence type="ECO:0000313" key="3">
    <source>
        <dbReference type="Proteomes" id="UP000790347"/>
    </source>
</evidence>
<feature type="transmembrane region" description="Helical" evidence="1">
    <location>
        <begin position="697"/>
        <end position="722"/>
    </location>
</feature>
<feature type="transmembrane region" description="Helical" evidence="1">
    <location>
        <begin position="334"/>
        <end position="354"/>
    </location>
</feature>
<feature type="transmembrane region" description="Helical" evidence="1">
    <location>
        <begin position="639"/>
        <end position="657"/>
    </location>
</feature>
<feature type="transmembrane region" description="Helical" evidence="1">
    <location>
        <begin position="1340"/>
        <end position="1360"/>
    </location>
</feature>
<feature type="transmembrane region" description="Helical" evidence="1">
    <location>
        <begin position="469"/>
        <end position="487"/>
    </location>
</feature>